<protein>
    <submittedName>
        <fullName evidence="1">Phage tail fiber protein</fullName>
    </submittedName>
</protein>
<reference evidence="1 2" key="1">
    <citation type="submission" date="2019-10" db="EMBL/GenBank/DDBJ databases">
        <title>Draft Genome Sequence of the Caffeine Degrading Methylotroph Methylorubrum populi PINKEL.</title>
        <authorList>
            <person name="Dawson S.C."/>
            <person name="Zhang X."/>
            <person name="Wright M.E."/>
            <person name="Sharma G."/>
            <person name="Langner J.T."/>
            <person name="Ditty J.L."/>
            <person name="Subuyuj G.A."/>
        </authorList>
    </citation>
    <scope>NUCLEOTIDE SEQUENCE [LARGE SCALE GENOMIC DNA]</scope>
    <source>
        <strain evidence="1 2">Pinkel</strain>
    </source>
</reference>
<name>A0A833JA53_9HYPH</name>
<dbReference type="AlphaFoldDB" id="A0A833JA53"/>
<sequence>MKLPVYAIAVQGRPQVSVASLGRPAVASVAVRGQQGAQGIQGERGPQGSAGRFGQLRIADTVVDPEDNFPAGVRQQLRFVPDPAQTQNFLHGPFTSVTWVNNRFVARPNGRGDWQDFIVNLLVIPQFGGGIIYADLDVGTAAPVATAAYALRGSGEVERVTFRLQTQTLDGFLNNGAAIFLTGTVPFVIQSEAIVYLPLSTGNEP</sequence>
<organism evidence="1 2">
    <name type="scientific">Methylorubrum populi</name>
    <dbReference type="NCBI Taxonomy" id="223967"/>
    <lineage>
        <taxon>Bacteria</taxon>
        <taxon>Pseudomonadati</taxon>
        <taxon>Pseudomonadota</taxon>
        <taxon>Alphaproteobacteria</taxon>
        <taxon>Hyphomicrobiales</taxon>
        <taxon>Methylobacteriaceae</taxon>
        <taxon>Methylorubrum</taxon>
    </lineage>
</organism>
<dbReference type="Proteomes" id="UP000469949">
    <property type="component" value="Unassembled WGS sequence"/>
</dbReference>
<accession>A0A833JA53</accession>
<dbReference type="RefSeq" id="WP_152275592.1">
    <property type="nucleotide sequence ID" value="NZ_WEKV01000001.1"/>
</dbReference>
<dbReference type="EMBL" id="WEKV01000001">
    <property type="protein sequence ID" value="KAB7788065.1"/>
    <property type="molecule type" value="Genomic_DNA"/>
</dbReference>
<proteinExistence type="predicted"/>
<comment type="caution">
    <text evidence="1">The sequence shown here is derived from an EMBL/GenBank/DDBJ whole genome shotgun (WGS) entry which is preliminary data.</text>
</comment>
<evidence type="ECO:0000313" key="2">
    <source>
        <dbReference type="Proteomes" id="UP000469949"/>
    </source>
</evidence>
<gene>
    <name evidence="1" type="ORF">F8B43_0070</name>
</gene>
<evidence type="ECO:0000313" key="1">
    <source>
        <dbReference type="EMBL" id="KAB7788065.1"/>
    </source>
</evidence>